<evidence type="ECO:0000259" key="9">
    <source>
        <dbReference type="Pfam" id="PF00361"/>
    </source>
</evidence>
<keyword evidence="7" id="KW-0874">Quinone</keyword>
<feature type="transmembrane region" description="Helical" evidence="7">
    <location>
        <begin position="298"/>
        <end position="317"/>
    </location>
</feature>
<feature type="transmembrane region" description="Helical" evidence="7">
    <location>
        <begin position="105"/>
        <end position="121"/>
    </location>
</feature>
<dbReference type="GO" id="GO:0012505">
    <property type="term" value="C:endomembrane system"/>
    <property type="evidence" value="ECO:0007669"/>
    <property type="project" value="UniProtKB-SubCell"/>
</dbReference>
<evidence type="ECO:0000256" key="4">
    <source>
        <dbReference type="ARBA" id="ARBA00023136"/>
    </source>
</evidence>
<keyword evidence="7" id="KW-0520">NAD</keyword>
<keyword evidence="7" id="KW-1003">Cell membrane</keyword>
<evidence type="ECO:0000256" key="1">
    <source>
        <dbReference type="ARBA" id="ARBA00004127"/>
    </source>
</evidence>
<feature type="transmembrane region" description="Helical" evidence="7">
    <location>
        <begin position="465"/>
        <end position="487"/>
    </location>
</feature>
<name>A0A2U8DFL5_9GAMM</name>
<dbReference type="GO" id="GO:0008137">
    <property type="term" value="F:NADH dehydrogenase (ubiquinone) activity"/>
    <property type="evidence" value="ECO:0007669"/>
    <property type="project" value="InterPro"/>
</dbReference>
<keyword evidence="7" id="KW-0830">Ubiquinone</keyword>
<protein>
    <recommendedName>
        <fullName evidence="7">NADH-quinone oxidoreductase subunit N</fullName>
        <ecNumber evidence="7">7.1.1.-</ecNumber>
    </recommendedName>
    <alternativeName>
        <fullName evidence="7">NADH dehydrogenase I subunit N</fullName>
    </alternativeName>
    <alternativeName>
        <fullName evidence="7">NDH-1 subunit N</fullName>
    </alternativeName>
</protein>
<reference evidence="10 11" key="1">
    <citation type="submission" date="2018-04" db="EMBL/GenBank/DDBJ databases">
        <title>Genome sequence of Buchnera aphidicola from Melaphis sacchari.</title>
        <authorList>
            <person name="Geib S.M."/>
            <person name="Palmer N.A."/>
            <person name="Sattler S.E."/>
            <person name="Sarath G."/>
        </authorList>
    </citation>
    <scope>NUCLEOTIDE SEQUENCE [LARGE SCALE GENOMIC DNA]</scope>
    <source>
        <strain evidence="10 11">LSU</strain>
    </source>
</reference>
<dbReference type="RefSeq" id="WP_158341376.1">
    <property type="nucleotide sequence ID" value="NZ_CP029161.1"/>
</dbReference>
<evidence type="ECO:0000256" key="7">
    <source>
        <dbReference type="HAMAP-Rule" id="MF_00445"/>
    </source>
</evidence>
<sequence>MIINLQKLTALFPFLVLILALVIVMLSISYNRNHFFVATSTVLSLIVSFVSLYFLIKIVPIDINNLFYITRYSILYIGMIIISSFSTCIFAYFWLLHYPFNKEEFYLLILLSTLGAIALSISSNMLSLFISMELMSLPYLGLIAYAHYQKYSLETSFKYLVLSGVTSSFLLLGISWIYAVTGNLSISSINSVFNNPSSTNFLIIFFGTTMILMSFLFKLSLVPFHLWISDIYRRTSSPVLTFFSVSSKIAIFSFLLYFFSYPSILNNKKLTLIILLISIFSIFFGNIMALFQKNIKKFFGYSSISQMGYLLIIFLVTKNDYHFSLEAGGIYLLSYLLSGTVYFGVINLISNYYNRNHLCEEIYSIDAYKGLFWSQPLLSSIMIITCLSLAGMPMTLGFWGKLYILSIIIKNHLWPLIFLFFIGTIIGFLGYLRVIINFYLTPLKSVNCINDINIPYNWYYHPSGIIILFFSIIILFLGICPNLWIFLTK</sequence>
<keyword evidence="3 7" id="KW-1133">Transmembrane helix</keyword>
<feature type="transmembrane region" description="Helical" evidence="7">
    <location>
        <begin position="329"/>
        <end position="353"/>
    </location>
</feature>
<dbReference type="PANTHER" id="PTHR22773">
    <property type="entry name" value="NADH DEHYDROGENASE"/>
    <property type="match status" value="1"/>
</dbReference>
<comment type="similarity">
    <text evidence="7">Belongs to the complex I subunit 2 family.</text>
</comment>
<feature type="transmembrane region" description="Helical" evidence="7">
    <location>
        <begin position="373"/>
        <end position="392"/>
    </location>
</feature>
<comment type="catalytic activity">
    <reaction evidence="7">
        <text>a quinone + NADH + 5 H(+)(in) = a quinol + NAD(+) + 4 H(+)(out)</text>
        <dbReference type="Rhea" id="RHEA:57888"/>
        <dbReference type="ChEBI" id="CHEBI:15378"/>
        <dbReference type="ChEBI" id="CHEBI:24646"/>
        <dbReference type="ChEBI" id="CHEBI:57540"/>
        <dbReference type="ChEBI" id="CHEBI:57945"/>
        <dbReference type="ChEBI" id="CHEBI:132124"/>
    </reaction>
</comment>
<feature type="transmembrane region" description="Helical" evidence="7">
    <location>
        <begin position="36"/>
        <end position="56"/>
    </location>
</feature>
<evidence type="ECO:0000313" key="10">
    <source>
        <dbReference type="EMBL" id="AWH90600.1"/>
    </source>
</evidence>
<feature type="transmembrane region" description="Helical" evidence="7">
    <location>
        <begin position="12"/>
        <end position="30"/>
    </location>
</feature>
<dbReference type="GO" id="GO:0050136">
    <property type="term" value="F:NADH dehydrogenase (quinone) (non-electrogenic) activity"/>
    <property type="evidence" value="ECO:0007669"/>
    <property type="project" value="UniProtKB-UniRule"/>
</dbReference>
<feature type="transmembrane region" description="Helical" evidence="7">
    <location>
        <begin position="160"/>
        <end position="180"/>
    </location>
</feature>
<comment type="subcellular location">
    <subcellularLocation>
        <location evidence="7">Cell membrane</location>
        <topology evidence="7">Multi-pass membrane protein</topology>
    </subcellularLocation>
    <subcellularLocation>
        <location evidence="1">Endomembrane system</location>
        <topology evidence="1">Multi-pass membrane protein</topology>
    </subcellularLocation>
    <subcellularLocation>
        <location evidence="8">Membrane</location>
        <topology evidence="8">Multi-pass membrane protein</topology>
    </subcellularLocation>
</comment>
<dbReference type="GO" id="GO:0042773">
    <property type="term" value="P:ATP synthesis coupled electron transport"/>
    <property type="evidence" value="ECO:0007669"/>
    <property type="project" value="InterPro"/>
</dbReference>
<feature type="transmembrane region" description="Helical" evidence="7">
    <location>
        <begin position="201"/>
        <end position="228"/>
    </location>
</feature>
<feature type="transmembrane region" description="Helical" evidence="7">
    <location>
        <begin position="128"/>
        <end position="148"/>
    </location>
</feature>
<keyword evidence="4 7" id="KW-0472">Membrane</keyword>
<dbReference type="InterPro" id="IPR001750">
    <property type="entry name" value="ND/Mrp_TM"/>
</dbReference>
<dbReference type="OrthoDB" id="9768329at2"/>
<keyword evidence="2 7" id="KW-0812">Transmembrane</keyword>
<evidence type="ECO:0000256" key="3">
    <source>
        <dbReference type="ARBA" id="ARBA00022989"/>
    </source>
</evidence>
<dbReference type="GO" id="GO:0005886">
    <property type="term" value="C:plasma membrane"/>
    <property type="evidence" value="ECO:0007669"/>
    <property type="project" value="UniProtKB-SubCell"/>
</dbReference>
<feature type="transmembrane region" description="Helical" evidence="7">
    <location>
        <begin position="68"/>
        <end position="93"/>
    </location>
</feature>
<comment type="function">
    <text evidence="7">NDH-1 shuttles electrons from NADH, via FMN and iron-sulfur (Fe-S) centers, to quinones in the respiratory chain. The immediate electron acceptor for the enzyme in this species is believed to be ubiquinone. Couples the redox reaction to proton translocation (for every two electrons transferred, four hydrogen ions are translocated across the cytoplasmic membrane), and thus conserves the redox energy in a proton gradient.</text>
</comment>
<feature type="transmembrane region" description="Helical" evidence="7">
    <location>
        <begin position="240"/>
        <end position="259"/>
    </location>
</feature>
<organism evidence="10 11">
    <name type="scientific">Buchnera aphidicola</name>
    <name type="common">Melanaphis sacchari</name>
    <dbReference type="NCBI Taxonomy" id="2173854"/>
    <lineage>
        <taxon>Bacteria</taxon>
        <taxon>Pseudomonadati</taxon>
        <taxon>Pseudomonadota</taxon>
        <taxon>Gammaproteobacteria</taxon>
        <taxon>Enterobacterales</taxon>
        <taxon>Erwiniaceae</taxon>
        <taxon>Buchnera</taxon>
    </lineage>
</organism>
<keyword evidence="7" id="KW-0813">Transport</keyword>
<feature type="transmembrane region" description="Helical" evidence="7">
    <location>
        <begin position="413"/>
        <end position="436"/>
    </location>
</feature>
<dbReference type="GO" id="GO:0048038">
    <property type="term" value="F:quinone binding"/>
    <property type="evidence" value="ECO:0007669"/>
    <property type="project" value="UniProtKB-KW"/>
</dbReference>
<dbReference type="Proteomes" id="UP000244884">
    <property type="component" value="Chromosome"/>
</dbReference>
<evidence type="ECO:0000256" key="8">
    <source>
        <dbReference type="RuleBase" id="RU000320"/>
    </source>
</evidence>
<comment type="subunit">
    <text evidence="6">Composed of 13 different subunits. Subunits NuoA, H, J, K, L, M, N constitute the membrane sector of the complex.</text>
</comment>
<accession>A0A2U8DFL5</accession>
<dbReference type="Pfam" id="PF00361">
    <property type="entry name" value="Proton_antipo_M"/>
    <property type="match status" value="1"/>
</dbReference>
<evidence type="ECO:0000313" key="11">
    <source>
        <dbReference type="Proteomes" id="UP000244884"/>
    </source>
</evidence>
<feature type="domain" description="NADH:quinone oxidoreductase/Mrp antiporter transmembrane" evidence="9">
    <location>
        <begin position="122"/>
        <end position="426"/>
    </location>
</feature>
<dbReference type="AlphaFoldDB" id="A0A2U8DFL5"/>
<dbReference type="InterPro" id="IPR010096">
    <property type="entry name" value="NADH-Q_OxRdtase_suN/2"/>
</dbReference>
<feature type="transmembrane region" description="Helical" evidence="7">
    <location>
        <begin position="271"/>
        <end position="292"/>
    </location>
</feature>
<gene>
    <name evidence="7" type="primary">nuoN</name>
    <name evidence="10" type="ORF">DD681_02210</name>
</gene>
<evidence type="ECO:0000256" key="5">
    <source>
        <dbReference type="ARBA" id="ARBA00025189"/>
    </source>
</evidence>
<keyword evidence="7" id="KW-1278">Translocase</keyword>
<dbReference type="HAMAP" id="MF_00445">
    <property type="entry name" value="NDH1_NuoN_1"/>
    <property type="match status" value="1"/>
</dbReference>
<comment type="function">
    <text evidence="5">NDH-1 shuttles electrons from NADH, via FMN and iron-sulfur (Fe-S) centers, to quinones in the respiratory chain. Couples the redox reaction to proton translocation (for every two electrons transferred, four hydrogen ions are translocated across the cytoplasmic membrane), and thus conserves the redox energy in a proton gradient.</text>
</comment>
<comment type="subunit">
    <text evidence="7">NDH-1 is composed of 13 different subunits. Subunits NuoA, H, J, K, L, M, N constitute the membrane sector of the complex.</text>
</comment>
<proteinExistence type="inferred from homology"/>
<dbReference type="EC" id="7.1.1.-" evidence="7"/>
<evidence type="ECO:0000256" key="2">
    <source>
        <dbReference type="ARBA" id="ARBA00022692"/>
    </source>
</evidence>
<evidence type="ECO:0000256" key="6">
    <source>
        <dbReference type="ARBA" id="ARBA00025811"/>
    </source>
</evidence>
<dbReference type="EMBL" id="CP029161">
    <property type="protein sequence ID" value="AWH90600.1"/>
    <property type="molecule type" value="Genomic_DNA"/>
</dbReference>